<dbReference type="SUPFAM" id="SSF103473">
    <property type="entry name" value="MFS general substrate transporter"/>
    <property type="match status" value="1"/>
</dbReference>
<feature type="transmembrane region" description="Helical" evidence="7">
    <location>
        <begin position="380"/>
        <end position="403"/>
    </location>
</feature>
<keyword evidence="6 7" id="KW-0472">Membrane</keyword>
<feature type="transmembrane region" description="Helical" evidence="7">
    <location>
        <begin position="257"/>
        <end position="279"/>
    </location>
</feature>
<organism evidence="9 10">
    <name type="scientific">Microtetraspora malaysiensis</name>
    <dbReference type="NCBI Taxonomy" id="161358"/>
    <lineage>
        <taxon>Bacteria</taxon>
        <taxon>Bacillati</taxon>
        <taxon>Actinomycetota</taxon>
        <taxon>Actinomycetes</taxon>
        <taxon>Streptosporangiales</taxon>
        <taxon>Streptosporangiaceae</taxon>
        <taxon>Microtetraspora</taxon>
    </lineage>
</organism>
<evidence type="ECO:0000256" key="2">
    <source>
        <dbReference type="ARBA" id="ARBA00022448"/>
    </source>
</evidence>
<evidence type="ECO:0000256" key="6">
    <source>
        <dbReference type="ARBA" id="ARBA00023136"/>
    </source>
</evidence>
<dbReference type="InterPro" id="IPR010290">
    <property type="entry name" value="TM_effector"/>
</dbReference>
<evidence type="ECO:0000256" key="7">
    <source>
        <dbReference type="SAM" id="Phobius"/>
    </source>
</evidence>
<evidence type="ECO:0000259" key="8">
    <source>
        <dbReference type="PROSITE" id="PS50850"/>
    </source>
</evidence>
<reference evidence="9 10" key="1">
    <citation type="submission" date="2024-10" db="EMBL/GenBank/DDBJ databases">
        <title>The Natural Products Discovery Center: Release of the First 8490 Sequenced Strains for Exploring Actinobacteria Biosynthetic Diversity.</title>
        <authorList>
            <person name="Kalkreuter E."/>
            <person name="Kautsar S.A."/>
            <person name="Yang D."/>
            <person name="Bader C.D."/>
            <person name="Teijaro C.N."/>
            <person name="Fluegel L."/>
            <person name="Davis C.M."/>
            <person name="Simpson J.R."/>
            <person name="Lauterbach L."/>
            <person name="Steele A.D."/>
            <person name="Gui C."/>
            <person name="Meng S."/>
            <person name="Li G."/>
            <person name="Viehrig K."/>
            <person name="Ye F."/>
            <person name="Su P."/>
            <person name="Kiefer A.F."/>
            <person name="Nichols A."/>
            <person name="Cepeda A.J."/>
            <person name="Yan W."/>
            <person name="Fan B."/>
            <person name="Jiang Y."/>
            <person name="Adhikari A."/>
            <person name="Zheng C.-J."/>
            <person name="Schuster L."/>
            <person name="Cowan T.M."/>
            <person name="Smanski M.J."/>
            <person name="Chevrette M.G."/>
            <person name="De Carvalho L.P.S."/>
            <person name="Shen B."/>
        </authorList>
    </citation>
    <scope>NUCLEOTIDE SEQUENCE [LARGE SCALE GENOMIC DNA]</scope>
    <source>
        <strain evidence="9 10">NPDC002173</strain>
    </source>
</reference>
<name>A0ABW6T243_9ACTN</name>
<keyword evidence="5 7" id="KW-1133">Transmembrane helix</keyword>
<keyword evidence="2" id="KW-0813">Transport</keyword>
<dbReference type="CDD" id="cd06173">
    <property type="entry name" value="MFS_MefA_like"/>
    <property type="match status" value="1"/>
</dbReference>
<feature type="transmembrane region" description="Helical" evidence="7">
    <location>
        <begin position="349"/>
        <end position="368"/>
    </location>
</feature>
<dbReference type="RefSeq" id="WP_387417455.1">
    <property type="nucleotide sequence ID" value="NZ_JBIASD010000043.1"/>
</dbReference>
<dbReference type="InterPro" id="IPR036259">
    <property type="entry name" value="MFS_trans_sf"/>
</dbReference>
<dbReference type="Pfam" id="PF05977">
    <property type="entry name" value="MFS_3"/>
    <property type="match status" value="1"/>
</dbReference>
<feature type="transmembrane region" description="Helical" evidence="7">
    <location>
        <begin position="37"/>
        <end position="63"/>
    </location>
</feature>
<evidence type="ECO:0000256" key="3">
    <source>
        <dbReference type="ARBA" id="ARBA00022475"/>
    </source>
</evidence>
<keyword evidence="10" id="KW-1185">Reference proteome</keyword>
<dbReference type="Gene3D" id="1.20.1250.20">
    <property type="entry name" value="MFS general substrate transporter like domains"/>
    <property type="match status" value="1"/>
</dbReference>
<feature type="transmembrane region" description="Helical" evidence="7">
    <location>
        <begin position="178"/>
        <end position="197"/>
    </location>
</feature>
<protein>
    <submittedName>
        <fullName evidence="9">MFS transporter</fullName>
    </submittedName>
</protein>
<gene>
    <name evidence="9" type="ORF">ACFYXI_37360</name>
</gene>
<evidence type="ECO:0000313" key="10">
    <source>
        <dbReference type="Proteomes" id="UP001602013"/>
    </source>
</evidence>
<dbReference type="PANTHER" id="PTHR23513">
    <property type="entry name" value="INTEGRAL MEMBRANE EFFLUX PROTEIN-RELATED"/>
    <property type="match status" value="1"/>
</dbReference>
<keyword evidence="3" id="KW-1003">Cell membrane</keyword>
<feature type="transmembrane region" description="Helical" evidence="7">
    <location>
        <begin position="231"/>
        <end position="251"/>
    </location>
</feature>
<dbReference type="PROSITE" id="PS50850">
    <property type="entry name" value="MFS"/>
    <property type="match status" value="1"/>
</dbReference>
<proteinExistence type="predicted"/>
<feature type="transmembrane region" description="Helical" evidence="7">
    <location>
        <begin position="291"/>
        <end position="310"/>
    </location>
</feature>
<comment type="caution">
    <text evidence="9">The sequence shown here is derived from an EMBL/GenBank/DDBJ whole genome shotgun (WGS) entry which is preliminary data.</text>
</comment>
<accession>A0ABW6T243</accession>
<comment type="subcellular location">
    <subcellularLocation>
        <location evidence="1">Cell membrane</location>
        <topology evidence="1">Multi-pass membrane protein</topology>
    </subcellularLocation>
</comment>
<dbReference type="PANTHER" id="PTHR23513:SF11">
    <property type="entry name" value="STAPHYLOFERRIN A TRANSPORTER"/>
    <property type="match status" value="1"/>
</dbReference>
<sequence>MTNPAAEAQAPPLSRNRRYAILWSGQFLSELGNEINFIAFPLLILAMSGSALEAGLASSVVAAGHMLANLPAGVIADRWDRRRTLLICQGGRALAMASVAVALWLGAYSFPHILAVALIDGLLGSAFEPAEQAALPQVVPESQLSRAVAANTARPFIATLLGPALAGFLFAMEMAVPFGIDSLMLALSFTALVFLRLPTRPEPAAPMRSAGEDLVAGLRWVLGQRVIRTTLLWMLASNLVFSALMITVLAASHEDQVGAGVIGLSMACMGAGGLLGAALADRLHSALPAPVVIVGFSWITAALTALMALVPAGLPLGLLLGCAAFFAPLANTTVLTYQITITPDGLRGRLTGIVGLCSGGAAALGPLLGGTLMTAGGDGAGGILACAAALTVVATATTLSPTLRRFPVARSRH</sequence>
<evidence type="ECO:0000256" key="4">
    <source>
        <dbReference type="ARBA" id="ARBA00022692"/>
    </source>
</evidence>
<dbReference type="Proteomes" id="UP001602013">
    <property type="component" value="Unassembled WGS sequence"/>
</dbReference>
<dbReference type="InterPro" id="IPR020846">
    <property type="entry name" value="MFS_dom"/>
</dbReference>
<feature type="transmembrane region" description="Helical" evidence="7">
    <location>
        <begin position="316"/>
        <end position="337"/>
    </location>
</feature>
<feature type="domain" description="Major facilitator superfamily (MFS) profile" evidence="8">
    <location>
        <begin position="18"/>
        <end position="412"/>
    </location>
</feature>
<evidence type="ECO:0000313" key="9">
    <source>
        <dbReference type="EMBL" id="MFF3671268.1"/>
    </source>
</evidence>
<dbReference type="EMBL" id="JBIASD010000043">
    <property type="protein sequence ID" value="MFF3671268.1"/>
    <property type="molecule type" value="Genomic_DNA"/>
</dbReference>
<keyword evidence="4 7" id="KW-0812">Transmembrane</keyword>
<evidence type="ECO:0000256" key="1">
    <source>
        <dbReference type="ARBA" id="ARBA00004651"/>
    </source>
</evidence>
<evidence type="ECO:0000256" key="5">
    <source>
        <dbReference type="ARBA" id="ARBA00022989"/>
    </source>
</evidence>